<dbReference type="AlphaFoldDB" id="A0A0N4VD17"/>
<proteinExistence type="predicted"/>
<keyword evidence="2" id="KW-1185">Reference proteome</keyword>
<evidence type="ECO:0000313" key="1">
    <source>
        <dbReference type="EMBL" id="VDD93216.1"/>
    </source>
</evidence>
<gene>
    <name evidence="1" type="ORF">EVEC_LOCUS7967</name>
</gene>
<organism evidence="3">
    <name type="scientific">Enterobius vermicularis</name>
    <name type="common">Human pinworm</name>
    <dbReference type="NCBI Taxonomy" id="51028"/>
    <lineage>
        <taxon>Eukaryota</taxon>
        <taxon>Metazoa</taxon>
        <taxon>Ecdysozoa</taxon>
        <taxon>Nematoda</taxon>
        <taxon>Chromadorea</taxon>
        <taxon>Rhabditida</taxon>
        <taxon>Spirurina</taxon>
        <taxon>Oxyuridomorpha</taxon>
        <taxon>Oxyuroidea</taxon>
        <taxon>Oxyuridae</taxon>
        <taxon>Enterobius</taxon>
    </lineage>
</organism>
<dbReference type="EMBL" id="UXUI01009188">
    <property type="protein sequence ID" value="VDD93216.1"/>
    <property type="molecule type" value="Genomic_DNA"/>
</dbReference>
<protein>
    <submittedName>
        <fullName evidence="1 3">Uncharacterized protein</fullName>
    </submittedName>
</protein>
<dbReference type="WBParaSite" id="EVEC_0000848301-mRNA-1">
    <property type="protein sequence ID" value="EVEC_0000848301-mRNA-1"/>
    <property type="gene ID" value="EVEC_0000848301"/>
</dbReference>
<reference evidence="1 2" key="2">
    <citation type="submission" date="2018-10" db="EMBL/GenBank/DDBJ databases">
        <authorList>
            <consortium name="Pathogen Informatics"/>
        </authorList>
    </citation>
    <scope>NUCLEOTIDE SEQUENCE [LARGE SCALE GENOMIC DNA]</scope>
</reference>
<accession>A0A0N4VD17</accession>
<dbReference type="Proteomes" id="UP000274131">
    <property type="component" value="Unassembled WGS sequence"/>
</dbReference>
<sequence length="55" mass="6088">MPSDPSKKTEVAAIWTDQMAALDEVEGCKQVSSPYCLISGPLNNDELWSPENFML</sequence>
<name>A0A0N4VD17_ENTVE</name>
<evidence type="ECO:0000313" key="2">
    <source>
        <dbReference type="Proteomes" id="UP000274131"/>
    </source>
</evidence>
<reference evidence="3" key="1">
    <citation type="submission" date="2017-02" db="UniProtKB">
        <authorList>
            <consortium name="WormBaseParasite"/>
        </authorList>
    </citation>
    <scope>IDENTIFICATION</scope>
</reference>
<evidence type="ECO:0000313" key="3">
    <source>
        <dbReference type="WBParaSite" id="EVEC_0000848301-mRNA-1"/>
    </source>
</evidence>